<proteinExistence type="predicted"/>
<feature type="domain" description="Luciferase-like" evidence="3">
    <location>
        <begin position="14"/>
        <end position="262"/>
    </location>
</feature>
<dbReference type="EMBL" id="SHNN01000002">
    <property type="protein sequence ID" value="MCX2981908.1"/>
    <property type="molecule type" value="Genomic_DNA"/>
</dbReference>
<organism evidence="4 5">
    <name type="scientific">Candidatus Litorirhabdus singularis</name>
    <dbReference type="NCBI Taxonomy" id="2518993"/>
    <lineage>
        <taxon>Bacteria</taxon>
        <taxon>Pseudomonadati</taxon>
        <taxon>Pseudomonadota</taxon>
        <taxon>Gammaproteobacteria</taxon>
        <taxon>Cellvibrionales</taxon>
        <taxon>Halieaceae</taxon>
        <taxon>Candidatus Litorirhabdus</taxon>
    </lineage>
</organism>
<evidence type="ECO:0000313" key="4">
    <source>
        <dbReference type="EMBL" id="MCX2981908.1"/>
    </source>
</evidence>
<evidence type="ECO:0000313" key="5">
    <source>
        <dbReference type="Proteomes" id="UP001143362"/>
    </source>
</evidence>
<protein>
    <submittedName>
        <fullName evidence="4">LLM class flavin-dependent oxidoreductase</fullName>
    </submittedName>
</protein>
<dbReference type="InterPro" id="IPR036661">
    <property type="entry name" value="Luciferase-like_sf"/>
</dbReference>
<keyword evidence="2" id="KW-0503">Monooxygenase</keyword>
<dbReference type="PANTHER" id="PTHR30137">
    <property type="entry name" value="LUCIFERASE-LIKE MONOOXYGENASE"/>
    <property type="match status" value="1"/>
</dbReference>
<dbReference type="Proteomes" id="UP001143362">
    <property type="component" value="Unassembled WGS sequence"/>
</dbReference>
<dbReference type="Pfam" id="PF00296">
    <property type="entry name" value="Bac_luciferase"/>
    <property type="match status" value="1"/>
</dbReference>
<reference evidence="4" key="1">
    <citation type="submission" date="2019-02" db="EMBL/GenBank/DDBJ databases">
        <authorList>
            <person name="Li S.-H."/>
        </authorList>
    </citation>
    <scope>NUCLEOTIDE SEQUENCE</scope>
    <source>
        <strain evidence="4">IMCC14734</strain>
    </source>
</reference>
<dbReference type="RefSeq" id="WP_279245903.1">
    <property type="nucleotide sequence ID" value="NZ_SHNN01000002.1"/>
</dbReference>
<evidence type="ECO:0000256" key="1">
    <source>
        <dbReference type="ARBA" id="ARBA00023002"/>
    </source>
</evidence>
<dbReference type="InterPro" id="IPR050766">
    <property type="entry name" value="Bact_Lucif_Oxidored"/>
</dbReference>
<gene>
    <name evidence="4" type="ORF">EYC98_13680</name>
</gene>
<sequence length="326" mass="35832">MSQVVMRFDMRCPANGDSSAADLYQAVLDMSEWGDTRGIDVIGLSEHHNTTDGFLPSPLNLASAIAARTRHALLSIGALLVPLHDPLRLAEDIAVLDLLSRGRLTVITGIGYREQEYLALGRDWKRRGQLLEENIKVMQQAWTGMPFDYRGTSVQVLPRPYSLPHPLLAIGGNSAPAARRAARLRLPFFPAIDDAELVKIYREACTEQDFSGGLVILPGYPTTTFLAEDVELGWQQIGRYMLYDALAYGSWRHATRRAYAESFAADLETLRAEGKYAVLTPAEALAKLRAGGSLHLAPLVGGAPPELGWQSLRLFAEQVAPQLHSD</sequence>
<keyword evidence="5" id="KW-1185">Reference proteome</keyword>
<evidence type="ECO:0000259" key="3">
    <source>
        <dbReference type="Pfam" id="PF00296"/>
    </source>
</evidence>
<accession>A0ABT3THV4</accession>
<comment type="caution">
    <text evidence="4">The sequence shown here is derived from an EMBL/GenBank/DDBJ whole genome shotgun (WGS) entry which is preliminary data.</text>
</comment>
<dbReference type="SUPFAM" id="SSF51679">
    <property type="entry name" value="Bacterial luciferase-like"/>
    <property type="match status" value="1"/>
</dbReference>
<dbReference type="Gene3D" id="3.20.20.30">
    <property type="entry name" value="Luciferase-like domain"/>
    <property type="match status" value="1"/>
</dbReference>
<dbReference type="InterPro" id="IPR011251">
    <property type="entry name" value="Luciferase-like_dom"/>
</dbReference>
<evidence type="ECO:0000256" key="2">
    <source>
        <dbReference type="ARBA" id="ARBA00023033"/>
    </source>
</evidence>
<keyword evidence="1" id="KW-0560">Oxidoreductase</keyword>
<dbReference type="PANTHER" id="PTHR30137:SF8">
    <property type="entry name" value="BLR5498 PROTEIN"/>
    <property type="match status" value="1"/>
</dbReference>
<name>A0ABT3THV4_9GAMM</name>